<dbReference type="Proteomes" id="UP001432180">
    <property type="component" value="Chromosome"/>
</dbReference>
<dbReference type="InterPro" id="IPR028098">
    <property type="entry name" value="Glyco_trans_4-like_N"/>
</dbReference>
<evidence type="ECO:0000313" key="5">
    <source>
        <dbReference type="Proteomes" id="UP001432180"/>
    </source>
</evidence>
<dbReference type="InterPro" id="IPR001296">
    <property type="entry name" value="Glyco_trans_1"/>
</dbReference>
<dbReference type="PANTHER" id="PTHR12526">
    <property type="entry name" value="GLYCOSYLTRANSFERASE"/>
    <property type="match status" value="1"/>
</dbReference>
<dbReference type="GO" id="GO:0102710">
    <property type="term" value="F:D-inositol-3-phosphate glycosyltransferase activity"/>
    <property type="evidence" value="ECO:0007669"/>
    <property type="project" value="UniProtKB-EC"/>
</dbReference>
<keyword evidence="4" id="KW-0328">Glycosyltransferase</keyword>
<keyword evidence="5" id="KW-1185">Reference proteome</keyword>
<proteinExistence type="predicted"/>
<evidence type="ECO:0000256" key="1">
    <source>
        <dbReference type="SAM" id="MobiDB-lite"/>
    </source>
</evidence>
<dbReference type="Pfam" id="PF00534">
    <property type="entry name" value="Glycos_transf_1"/>
    <property type="match status" value="1"/>
</dbReference>
<dbReference type="EC" id="2.4.1.250" evidence="4"/>
<protein>
    <submittedName>
        <fullName evidence="4">D-inositol 3-phosphate glycosyltransferase</fullName>
        <ecNumber evidence="4">2.4.1.250</ecNumber>
    </submittedName>
</protein>
<feature type="region of interest" description="Disordered" evidence="1">
    <location>
        <begin position="1"/>
        <end position="35"/>
    </location>
</feature>
<gene>
    <name evidence="4" type="primary">mshA_3</name>
    <name evidence="4" type="ORF">Thiowin_03955</name>
</gene>
<reference evidence="4 5" key="1">
    <citation type="journal article" date="2023" name="Microorganisms">
        <title>Thiorhodovibrio frisius and Trv. litoralis spp. nov., Two Novel Members from a Clade of Fastidious Purple Sulfur Bacteria That Exhibit Unique Red-Shifted Light-Harvesting Capabilities.</title>
        <authorList>
            <person name="Methner A."/>
            <person name="Kuzyk S.B."/>
            <person name="Petersen J."/>
            <person name="Bauer S."/>
            <person name="Brinkmann H."/>
            <person name="Sichau K."/>
            <person name="Wanner G."/>
            <person name="Wolf J."/>
            <person name="Neumann-Schaal M."/>
            <person name="Henke P."/>
            <person name="Tank M."/>
            <person name="Sproer C."/>
            <person name="Bunk B."/>
            <person name="Overmann J."/>
        </authorList>
    </citation>
    <scope>NUCLEOTIDE SEQUENCE [LARGE SCALE GENOMIC DNA]</scope>
    <source>
        <strain evidence="4 5">DSM 6702</strain>
    </source>
</reference>
<evidence type="ECO:0000259" key="2">
    <source>
        <dbReference type="Pfam" id="PF00534"/>
    </source>
</evidence>
<name>A0ABZ0SEC2_9GAMM</name>
<evidence type="ECO:0000313" key="4">
    <source>
        <dbReference type="EMBL" id="WPL18864.1"/>
    </source>
</evidence>
<feature type="domain" description="Glycosyltransferase subfamily 4-like N-terminal" evidence="3">
    <location>
        <begin position="52"/>
        <end position="199"/>
    </location>
</feature>
<sequence>MPDCPPPPTHIQDHPPKDDPPQAHPTSAHPPSARDLRPISILHVEGGARLYGGALQLLYLLRGLSALGVDNTLACRRGCELATRAAPFARVETLPMHGDADLLLIARLHALIARVRPDILHLHSRIGADVMGGLAGRLAGVPVVHTRRVDNPEPAWLAALKYRLHDRVIAISAGIARVLREAGVPEHKLRLVRSAVDTQAYARPCDRAYLCAQLGLENDGPREAPYIGVVAQLIKRKGHRVLLEALPALVARWPDLRVIFFGRGREDAPLRARVAALGLSRQVIFAGFRADLDALLPCLDLLVHPASMEGLGVSLLQAAAAGVPVVASRVGGIPEAVLDGETGLLVPPGDAQALQVAIARLLGDAVLRQRLGRAGQARMRADFSLAAMVAGNLALYRELLHAD</sequence>
<dbReference type="EMBL" id="CP121472">
    <property type="protein sequence ID" value="WPL18864.1"/>
    <property type="molecule type" value="Genomic_DNA"/>
</dbReference>
<dbReference type="PANTHER" id="PTHR12526:SF630">
    <property type="entry name" value="GLYCOSYLTRANSFERASE"/>
    <property type="match status" value="1"/>
</dbReference>
<organism evidence="4 5">
    <name type="scientific">Thiorhodovibrio winogradskyi</name>
    <dbReference type="NCBI Taxonomy" id="77007"/>
    <lineage>
        <taxon>Bacteria</taxon>
        <taxon>Pseudomonadati</taxon>
        <taxon>Pseudomonadota</taxon>
        <taxon>Gammaproteobacteria</taxon>
        <taxon>Chromatiales</taxon>
        <taxon>Chromatiaceae</taxon>
        <taxon>Thiorhodovibrio</taxon>
    </lineage>
</organism>
<feature type="domain" description="Glycosyl transferase family 1" evidence="2">
    <location>
        <begin position="223"/>
        <end position="377"/>
    </location>
</feature>
<keyword evidence="4" id="KW-0808">Transferase</keyword>
<accession>A0ABZ0SEC2</accession>
<feature type="compositionally biased region" description="Basic and acidic residues" evidence="1">
    <location>
        <begin position="11"/>
        <end position="21"/>
    </location>
</feature>
<dbReference type="Pfam" id="PF13439">
    <property type="entry name" value="Glyco_transf_4"/>
    <property type="match status" value="1"/>
</dbReference>
<evidence type="ECO:0000259" key="3">
    <source>
        <dbReference type="Pfam" id="PF13439"/>
    </source>
</evidence>
<dbReference type="SUPFAM" id="SSF53756">
    <property type="entry name" value="UDP-Glycosyltransferase/glycogen phosphorylase"/>
    <property type="match status" value="1"/>
</dbReference>
<dbReference type="Gene3D" id="3.40.50.2000">
    <property type="entry name" value="Glycogen Phosphorylase B"/>
    <property type="match status" value="2"/>
</dbReference>